<keyword evidence="1" id="KW-1133">Transmembrane helix</keyword>
<gene>
    <name evidence="2" type="ORF">JZ751_015365</name>
</gene>
<proteinExistence type="predicted"/>
<evidence type="ECO:0000313" key="3">
    <source>
        <dbReference type="Proteomes" id="UP000824540"/>
    </source>
</evidence>
<evidence type="ECO:0000256" key="1">
    <source>
        <dbReference type="SAM" id="Phobius"/>
    </source>
</evidence>
<evidence type="ECO:0000313" key="2">
    <source>
        <dbReference type="EMBL" id="KAG9328292.1"/>
    </source>
</evidence>
<dbReference type="EMBL" id="JAFBMS010002419">
    <property type="protein sequence ID" value="KAG9328292.1"/>
    <property type="molecule type" value="Genomic_DNA"/>
</dbReference>
<name>A0A8T2MSF5_9TELE</name>
<keyword evidence="1" id="KW-0812">Transmembrane</keyword>
<dbReference type="AlphaFoldDB" id="A0A8T2MSF5"/>
<accession>A0A8T2MSF5</accession>
<organism evidence="2 3">
    <name type="scientific">Albula glossodonta</name>
    <name type="common">roundjaw bonefish</name>
    <dbReference type="NCBI Taxonomy" id="121402"/>
    <lineage>
        <taxon>Eukaryota</taxon>
        <taxon>Metazoa</taxon>
        <taxon>Chordata</taxon>
        <taxon>Craniata</taxon>
        <taxon>Vertebrata</taxon>
        <taxon>Euteleostomi</taxon>
        <taxon>Actinopterygii</taxon>
        <taxon>Neopterygii</taxon>
        <taxon>Teleostei</taxon>
        <taxon>Albuliformes</taxon>
        <taxon>Albulidae</taxon>
        <taxon>Albula</taxon>
    </lineage>
</organism>
<keyword evidence="1" id="KW-0472">Membrane</keyword>
<reference evidence="2" key="1">
    <citation type="thesis" date="2021" institute="BYU ScholarsArchive" country="Provo, UT, USA">
        <title>Applications of and Algorithms for Genome Assembly and Genomic Analyses with an Emphasis on Marine Teleosts.</title>
        <authorList>
            <person name="Pickett B.D."/>
        </authorList>
    </citation>
    <scope>NUCLEOTIDE SEQUENCE</scope>
    <source>
        <strain evidence="2">HI-2016</strain>
    </source>
</reference>
<keyword evidence="3" id="KW-1185">Reference proteome</keyword>
<comment type="caution">
    <text evidence="2">The sequence shown here is derived from an EMBL/GenBank/DDBJ whole genome shotgun (WGS) entry which is preliminary data.</text>
</comment>
<protein>
    <submittedName>
        <fullName evidence="2">Uncharacterized protein</fullName>
    </submittedName>
</protein>
<dbReference type="Proteomes" id="UP000824540">
    <property type="component" value="Unassembled WGS sequence"/>
</dbReference>
<sequence length="86" mass="9668">MMAQDDSCLKRLCITFSVLYGILGVIFLFIGIAASSYKNEVEEIISTILHLVLSCQVREKNHTRPWRSCEDATLPPYKVLHEGAAL</sequence>
<feature type="transmembrane region" description="Helical" evidence="1">
    <location>
        <begin position="12"/>
        <end position="34"/>
    </location>
</feature>